<dbReference type="GO" id="GO:0055088">
    <property type="term" value="P:lipid homeostasis"/>
    <property type="evidence" value="ECO:0007669"/>
    <property type="project" value="TreeGrafter"/>
</dbReference>
<dbReference type="PANTHER" id="PTHR12406:SF41">
    <property type="entry name" value="BRUMMER, ISOFORM B-RELATED"/>
    <property type="match status" value="1"/>
</dbReference>
<evidence type="ECO:0000313" key="5">
    <source>
        <dbReference type="EMBL" id="VDD94680.1"/>
    </source>
</evidence>
<dbReference type="PANTHER" id="PTHR12406">
    <property type="entry name" value="CALCIUM-INDEPENDENT PHOSPHOLIPASE A2 IPLA2 -RELATED"/>
    <property type="match status" value="1"/>
</dbReference>
<dbReference type="GO" id="GO:0005811">
    <property type="term" value="C:lipid droplet"/>
    <property type="evidence" value="ECO:0007669"/>
    <property type="project" value="TreeGrafter"/>
</dbReference>
<evidence type="ECO:0000259" key="4">
    <source>
        <dbReference type="PROSITE" id="PS51635"/>
    </source>
</evidence>
<dbReference type="PROSITE" id="PS51635">
    <property type="entry name" value="PNPLA"/>
    <property type="match status" value="1"/>
</dbReference>
<dbReference type="GO" id="GO:0004806">
    <property type="term" value="F:triacylglycerol lipase activity"/>
    <property type="evidence" value="ECO:0007669"/>
    <property type="project" value="TreeGrafter"/>
</dbReference>
<dbReference type="SUPFAM" id="SSF52151">
    <property type="entry name" value="FabD/lysophospholipase-like"/>
    <property type="match status" value="1"/>
</dbReference>
<dbReference type="OrthoDB" id="197155at2759"/>
<evidence type="ECO:0000256" key="3">
    <source>
        <dbReference type="SAM" id="MobiDB-lite"/>
    </source>
</evidence>
<proteinExistence type="predicted"/>
<dbReference type="WBParaSite" id="EVEC_0001007401-mRNA-1">
    <property type="protein sequence ID" value="EVEC_0001007401-mRNA-1"/>
    <property type="gene ID" value="EVEC_0001007401"/>
</dbReference>
<dbReference type="EMBL" id="UXUI01010045">
    <property type="protein sequence ID" value="VDD94680.1"/>
    <property type="molecule type" value="Genomic_DNA"/>
</dbReference>
<organism evidence="7">
    <name type="scientific">Enterobius vermicularis</name>
    <name type="common">Human pinworm</name>
    <dbReference type="NCBI Taxonomy" id="51028"/>
    <lineage>
        <taxon>Eukaryota</taxon>
        <taxon>Metazoa</taxon>
        <taxon>Ecdysozoa</taxon>
        <taxon>Nematoda</taxon>
        <taxon>Chromadorea</taxon>
        <taxon>Rhabditida</taxon>
        <taxon>Spirurina</taxon>
        <taxon>Oxyuridomorpha</taxon>
        <taxon>Oxyuroidea</taxon>
        <taxon>Oxyuridae</taxon>
        <taxon>Enterobius</taxon>
    </lineage>
</organism>
<dbReference type="AlphaFoldDB" id="A0A0N4VGY5"/>
<reference evidence="7" key="1">
    <citation type="submission" date="2017-02" db="UniProtKB">
        <authorList>
            <consortium name="WormBaseParasite"/>
        </authorList>
    </citation>
    <scope>IDENTIFICATION</scope>
</reference>
<feature type="domain" description="PNPLA" evidence="4">
    <location>
        <begin position="1"/>
        <end position="139"/>
    </location>
</feature>
<dbReference type="InterPro" id="IPR033562">
    <property type="entry name" value="PLPL"/>
</dbReference>
<accession>A0A0N4VGY5</accession>
<dbReference type="GO" id="GO:0019433">
    <property type="term" value="P:triglyceride catabolic process"/>
    <property type="evidence" value="ECO:0007669"/>
    <property type="project" value="TreeGrafter"/>
</dbReference>
<gene>
    <name evidence="5" type="ORF">EVEC_LOCUS9431</name>
</gene>
<evidence type="ECO:0000313" key="6">
    <source>
        <dbReference type="Proteomes" id="UP000274131"/>
    </source>
</evidence>
<feature type="region of interest" description="Disordered" evidence="3">
    <location>
        <begin position="523"/>
        <end position="552"/>
    </location>
</feature>
<sequence>MTPSAMDGDMNLSFAGCGFLAIYHAGVVAAIREYAPQLKNNRMSAASAGAIAAACFMCDVDVSDSTSTFLKIVKEISLTSEIEHNNVVVSEFESKAELIQAICCSCFIPYYCGRKFPLFRGKRYFDGGWSDNQPIYDENTVTVSPFSGESDICPPDLDSANLFGFSFAGTSIRFTFRNFYRLTVCLMPPSMEVCSRICRQGFEDALRFCIKNKLTSDARCLTILSNANICPPECPPLVRSRSAAHSVKPAPLSEVSKPNRLSAQKDGSLNSRVSSQIADLFPDVLRKVIEEAYNDNSFFGYINSFRLVRWFRTATVPFTLPFEVFMVLCKNITKWLEDEDSNWWFANKLRNLVSFLLREIECQRALYSAREMSHFRLTCQLAITEVDVTSFNTCRSFPDDIVLNVKPSAEAEEEYVMLRKHDSQLFEKKLTRNATRASTSNVEPAATTKSAVSVDEATDYAKDHDPLLSYSYLNEKNEVRFAASSLLNYYRCKKQPRRDSYVKDSLAMGVEECKFQIEDFASTSDVSSSEEDNAVNGVSKVRPVSKRYEASE</sequence>
<dbReference type="Gene3D" id="3.40.1090.10">
    <property type="entry name" value="Cytosolic phospholipase A2 catalytic domain"/>
    <property type="match status" value="1"/>
</dbReference>
<name>A0A0N4VGY5_ENTVE</name>
<dbReference type="Pfam" id="PF01734">
    <property type="entry name" value="Patatin"/>
    <property type="match status" value="2"/>
</dbReference>
<dbReference type="GO" id="GO:0005737">
    <property type="term" value="C:cytoplasm"/>
    <property type="evidence" value="ECO:0007669"/>
    <property type="project" value="TreeGrafter"/>
</dbReference>
<comment type="caution">
    <text evidence="2">Lacks conserved residue(s) required for the propagation of feature annotation.</text>
</comment>
<keyword evidence="1" id="KW-0443">Lipid metabolism</keyword>
<dbReference type="GO" id="GO:0016020">
    <property type="term" value="C:membrane"/>
    <property type="evidence" value="ECO:0007669"/>
    <property type="project" value="TreeGrafter"/>
</dbReference>
<feature type="short sequence motif" description="DGA/G" evidence="2">
    <location>
        <begin position="126"/>
        <end position="128"/>
    </location>
</feature>
<evidence type="ECO:0000256" key="2">
    <source>
        <dbReference type="PROSITE-ProRule" id="PRU01161"/>
    </source>
</evidence>
<evidence type="ECO:0000313" key="7">
    <source>
        <dbReference type="WBParaSite" id="EVEC_0001007401-mRNA-1"/>
    </source>
</evidence>
<reference evidence="5 6" key="2">
    <citation type="submission" date="2018-10" db="EMBL/GenBank/DDBJ databases">
        <authorList>
            <consortium name="Pathogen Informatics"/>
        </authorList>
    </citation>
    <scope>NUCLEOTIDE SEQUENCE [LARGE SCALE GENOMIC DNA]</scope>
</reference>
<dbReference type="InterPro" id="IPR016035">
    <property type="entry name" value="Acyl_Trfase/lysoPLipase"/>
</dbReference>
<dbReference type="InterPro" id="IPR002641">
    <property type="entry name" value="PNPLA_dom"/>
</dbReference>
<keyword evidence="6" id="KW-1185">Reference proteome</keyword>
<dbReference type="STRING" id="51028.A0A0N4VGY5"/>
<dbReference type="Proteomes" id="UP000274131">
    <property type="component" value="Unassembled WGS sequence"/>
</dbReference>
<evidence type="ECO:0000256" key="1">
    <source>
        <dbReference type="ARBA" id="ARBA00023098"/>
    </source>
</evidence>
<protein>
    <submittedName>
        <fullName evidence="7">PNPLA domain-containing protein</fullName>
    </submittedName>
</protein>